<dbReference type="InterPro" id="IPR000182">
    <property type="entry name" value="GNAT_dom"/>
</dbReference>
<evidence type="ECO:0000313" key="4">
    <source>
        <dbReference type="EMBL" id="MFC5519404.1"/>
    </source>
</evidence>
<protein>
    <submittedName>
        <fullName evidence="4">GNAT family N-acetyltransferase</fullName>
        <ecNumber evidence="4">2.3.-.-</ecNumber>
    </submittedName>
</protein>
<dbReference type="EMBL" id="JBHSMX010000003">
    <property type="protein sequence ID" value="MFC5519404.1"/>
    <property type="molecule type" value="Genomic_DNA"/>
</dbReference>
<evidence type="ECO:0000256" key="2">
    <source>
        <dbReference type="ARBA" id="ARBA00023315"/>
    </source>
</evidence>
<comment type="caution">
    <text evidence="4">The sequence shown here is derived from an EMBL/GenBank/DDBJ whole genome shotgun (WGS) entry which is preliminary data.</text>
</comment>
<dbReference type="PANTHER" id="PTHR43877:SF2">
    <property type="entry name" value="AMINOALKYLPHOSPHONATE N-ACETYLTRANSFERASE-RELATED"/>
    <property type="match status" value="1"/>
</dbReference>
<reference evidence="5" key="1">
    <citation type="journal article" date="2019" name="Int. J. Syst. Evol. Microbiol.">
        <title>The Global Catalogue of Microorganisms (GCM) 10K type strain sequencing project: providing services to taxonomists for standard genome sequencing and annotation.</title>
        <authorList>
            <consortium name="The Broad Institute Genomics Platform"/>
            <consortium name="The Broad Institute Genome Sequencing Center for Infectious Disease"/>
            <person name="Wu L."/>
            <person name="Ma J."/>
        </authorList>
    </citation>
    <scope>NUCLEOTIDE SEQUENCE [LARGE SCALE GENOMIC DNA]</scope>
    <source>
        <strain evidence="5">CGMCC 4.7277</strain>
    </source>
</reference>
<dbReference type="SUPFAM" id="SSF55729">
    <property type="entry name" value="Acyl-CoA N-acyltransferases (Nat)"/>
    <property type="match status" value="1"/>
</dbReference>
<dbReference type="EC" id="2.3.-.-" evidence="4"/>
<accession>A0ABW0Q3E8</accession>
<dbReference type="PROSITE" id="PS51186">
    <property type="entry name" value="GNAT"/>
    <property type="match status" value="1"/>
</dbReference>
<dbReference type="Pfam" id="PF00583">
    <property type="entry name" value="Acetyltransf_1"/>
    <property type="match status" value="1"/>
</dbReference>
<sequence length="294" mass="32334">MSSSQSSAAGLELVRAESRHVGEMGRICYEAFKDLHDRHHFPLDLPSAAVARQVLGMMVSRSDFYGVVALLDGQVVGSNFLSLSDSVAGIGPVTVEPCHQGKDIGLALMQDVVDHGRRRGIERIRLLQETMNAGSLSLYASMGFDSREEVAYLQAAAAPAGDPSVRPVTEQDLPAIEQLSVDIYQASRRNEVAAAIRHDFSPLLRRRDGRVTGYLIPGLLGHGVAESEDDACALIGEMARRLPPHAARFFCPVRQADFFRRVLKMGCRTIKVWTLMTQGPYEAPREVWMPSVLY</sequence>
<dbReference type="InterPro" id="IPR050832">
    <property type="entry name" value="Bact_Acetyltransf"/>
</dbReference>
<evidence type="ECO:0000256" key="1">
    <source>
        <dbReference type="ARBA" id="ARBA00022679"/>
    </source>
</evidence>
<dbReference type="Proteomes" id="UP001596084">
    <property type="component" value="Unassembled WGS sequence"/>
</dbReference>
<keyword evidence="2 4" id="KW-0012">Acyltransferase</keyword>
<dbReference type="InterPro" id="IPR016181">
    <property type="entry name" value="Acyl_CoA_acyltransferase"/>
</dbReference>
<keyword evidence="1 4" id="KW-0808">Transferase</keyword>
<dbReference type="PANTHER" id="PTHR43877">
    <property type="entry name" value="AMINOALKYLPHOSPHONATE N-ACETYLTRANSFERASE-RELATED-RELATED"/>
    <property type="match status" value="1"/>
</dbReference>
<name>A0ABW0Q3E8_9BURK</name>
<evidence type="ECO:0000259" key="3">
    <source>
        <dbReference type="PROSITE" id="PS51186"/>
    </source>
</evidence>
<evidence type="ECO:0000313" key="5">
    <source>
        <dbReference type="Proteomes" id="UP001596084"/>
    </source>
</evidence>
<proteinExistence type="predicted"/>
<feature type="domain" description="N-acetyltransferase" evidence="3">
    <location>
        <begin position="25"/>
        <end position="169"/>
    </location>
</feature>
<dbReference type="RefSeq" id="WP_084389321.1">
    <property type="nucleotide sequence ID" value="NZ_JBHSMX010000003.1"/>
</dbReference>
<keyword evidence="5" id="KW-1185">Reference proteome</keyword>
<dbReference type="Gene3D" id="3.40.630.30">
    <property type="match status" value="1"/>
</dbReference>
<organism evidence="4 5">
    <name type="scientific">Polaromonas jejuensis</name>
    <dbReference type="NCBI Taxonomy" id="457502"/>
    <lineage>
        <taxon>Bacteria</taxon>
        <taxon>Pseudomonadati</taxon>
        <taxon>Pseudomonadota</taxon>
        <taxon>Betaproteobacteria</taxon>
        <taxon>Burkholderiales</taxon>
        <taxon>Comamonadaceae</taxon>
        <taxon>Polaromonas</taxon>
    </lineage>
</organism>
<dbReference type="GO" id="GO:0016746">
    <property type="term" value="F:acyltransferase activity"/>
    <property type="evidence" value="ECO:0007669"/>
    <property type="project" value="UniProtKB-KW"/>
</dbReference>
<gene>
    <name evidence="4" type="ORF">ACFPP7_00540</name>
</gene>